<reference evidence="16 17" key="1">
    <citation type="submission" date="2024-06" db="EMBL/GenBank/DDBJ databases">
        <title>Genomic Encyclopedia of Type Strains, Phase IV (KMG-IV): sequencing the most valuable type-strain genomes for metagenomic binning, comparative biology and taxonomic classification.</title>
        <authorList>
            <person name="Goeker M."/>
        </authorList>
    </citation>
    <scope>NUCLEOTIDE SEQUENCE [LARGE SCALE GENOMIC DNA]</scope>
    <source>
        <strain evidence="16 17">DSM 21331</strain>
    </source>
</reference>
<dbReference type="Pfam" id="PF02743">
    <property type="entry name" value="dCache_1"/>
    <property type="match status" value="1"/>
</dbReference>
<keyword evidence="17" id="KW-1185">Reference proteome</keyword>
<evidence type="ECO:0000313" key="17">
    <source>
        <dbReference type="Proteomes" id="UP001549145"/>
    </source>
</evidence>
<dbReference type="InterPro" id="IPR036890">
    <property type="entry name" value="HATPase_C_sf"/>
</dbReference>
<dbReference type="InterPro" id="IPR029151">
    <property type="entry name" value="Sensor-like_sf"/>
</dbReference>
<protein>
    <recommendedName>
        <fullName evidence="3">histidine kinase</fullName>
        <ecNumber evidence="3">2.7.13.3</ecNumber>
    </recommendedName>
</protein>
<accession>A0ABV2L3N3</accession>
<keyword evidence="11 14" id="KW-1133">Transmembrane helix</keyword>
<name>A0ABV2L3N3_9HYPH</name>
<dbReference type="InterPro" id="IPR033479">
    <property type="entry name" value="dCache_1"/>
</dbReference>
<comment type="caution">
    <text evidence="16">The sequence shown here is derived from an EMBL/GenBank/DDBJ whole genome shotgun (WGS) entry which is preliminary data.</text>
</comment>
<keyword evidence="12 14" id="KW-0472">Membrane</keyword>
<keyword evidence="9 16" id="KW-0418">Kinase</keyword>
<dbReference type="PROSITE" id="PS50885">
    <property type="entry name" value="HAMP"/>
    <property type="match status" value="1"/>
</dbReference>
<keyword evidence="8" id="KW-0547">Nucleotide-binding</keyword>
<organism evidence="16 17">
    <name type="scientific">Methylobacterium goesingense</name>
    <dbReference type="NCBI Taxonomy" id="243690"/>
    <lineage>
        <taxon>Bacteria</taxon>
        <taxon>Pseudomonadati</taxon>
        <taxon>Pseudomonadota</taxon>
        <taxon>Alphaproteobacteria</taxon>
        <taxon>Hyphomicrobiales</taxon>
        <taxon>Methylobacteriaceae</taxon>
        <taxon>Methylobacterium</taxon>
    </lineage>
</organism>
<dbReference type="PANTHER" id="PTHR41523:SF7">
    <property type="entry name" value="HISTIDINE KINASE"/>
    <property type="match status" value="1"/>
</dbReference>
<gene>
    <name evidence="16" type="ORF">ABID43_001503</name>
</gene>
<dbReference type="CDD" id="cd12915">
    <property type="entry name" value="PDC2_DGC_like"/>
    <property type="match status" value="1"/>
</dbReference>
<evidence type="ECO:0000256" key="4">
    <source>
        <dbReference type="ARBA" id="ARBA00022475"/>
    </source>
</evidence>
<evidence type="ECO:0000313" key="16">
    <source>
        <dbReference type="EMBL" id="MET3691972.1"/>
    </source>
</evidence>
<evidence type="ECO:0000256" key="14">
    <source>
        <dbReference type="SAM" id="Phobius"/>
    </source>
</evidence>
<dbReference type="Gene3D" id="6.10.340.10">
    <property type="match status" value="1"/>
</dbReference>
<evidence type="ECO:0000256" key="5">
    <source>
        <dbReference type="ARBA" id="ARBA00022553"/>
    </source>
</evidence>
<dbReference type="SMART" id="SM00911">
    <property type="entry name" value="HWE_HK"/>
    <property type="match status" value="1"/>
</dbReference>
<dbReference type="SUPFAM" id="SSF103190">
    <property type="entry name" value="Sensory domain-like"/>
    <property type="match status" value="1"/>
</dbReference>
<dbReference type="EMBL" id="JBEPMM010000003">
    <property type="protein sequence ID" value="MET3691972.1"/>
    <property type="molecule type" value="Genomic_DNA"/>
</dbReference>
<evidence type="ECO:0000256" key="10">
    <source>
        <dbReference type="ARBA" id="ARBA00022840"/>
    </source>
</evidence>
<dbReference type="Gene3D" id="3.30.450.20">
    <property type="entry name" value="PAS domain"/>
    <property type="match status" value="1"/>
</dbReference>
<evidence type="ECO:0000256" key="3">
    <source>
        <dbReference type="ARBA" id="ARBA00012438"/>
    </source>
</evidence>
<proteinExistence type="predicted"/>
<evidence type="ECO:0000256" key="9">
    <source>
        <dbReference type="ARBA" id="ARBA00022777"/>
    </source>
</evidence>
<dbReference type="Pfam" id="PF07536">
    <property type="entry name" value="HWE_HK"/>
    <property type="match status" value="1"/>
</dbReference>
<dbReference type="InterPro" id="IPR011102">
    <property type="entry name" value="Sig_transdc_His_kinase_HWE"/>
</dbReference>
<keyword evidence="7 14" id="KW-0812">Transmembrane</keyword>
<feature type="transmembrane region" description="Helical" evidence="14">
    <location>
        <begin position="279"/>
        <end position="301"/>
    </location>
</feature>
<evidence type="ECO:0000256" key="2">
    <source>
        <dbReference type="ARBA" id="ARBA00004651"/>
    </source>
</evidence>
<dbReference type="Gene3D" id="3.30.565.10">
    <property type="entry name" value="Histidine kinase-like ATPase, C-terminal domain"/>
    <property type="match status" value="1"/>
</dbReference>
<evidence type="ECO:0000256" key="8">
    <source>
        <dbReference type="ARBA" id="ARBA00022741"/>
    </source>
</evidence>
<feature type="domain" description="HAMP" evidence="15">
    <location>
        <begin position="299"/>
        <end position="351"/>
    </location>
</feature>
<dbReference type="InterPro" id="IPR003660">
    <property type="entry name" value="HAMP_dom"/>
</dbReference>
<keyword evidence="5" id="KW-0597">Phosphoprotein</keyword>
<comment type="subcellular location">
    <subcellularLocation>
        <location evidence="2">Cell membrane</location>
        <topology evidence="2">Multi-pass membrane protein</topology>
    </subcellularLocation>
</comment>
<evidence type="ECO:0000256" key="13">
    <source>
        <dbReference type="SAM" id="Coils"/>
    </source>
</evidence>
<evidence type="ECO:0000256" key="6">
    <source>
        <dbReference type="ARBA" id="ARBA00022679"/>
    </source>
</evidence>
<dbReference type="SUPFAM" id="SSF158472">
    <property type="entry name" value="HAMP domain-like"/>
    <property type="match status" value="1"/>
</dbReference>
<evidence type="ECO:0000259" key="15">
    <source>
        <dbReference type="PROSITE" id="PS50885"/>
    </source>
</evidence>
<dbReference type="CDD" id="cd06225">
    <property type="entry name" value="HAMP"/>
    <property type="match status" value="1"/>
</dbReference>
<keyword evidence="10" id="KW-0067">ATP-binding</keyword>
<dbReference type="EC" id="2.7.13.3" evidence="3"/>
<feature type="coiled-coil region" evidence="13">
    <location>
        <begin position="343"/>
        <end position="391"/>
    </location>
</feature>
<dbReference type="CDD" id="cd12914">
    <property type="entry name" value="PDC1_DGC_like"/>
    <property type="match status" value="1"/>
</dbReference>
<evidence type="ECO:0000256" key="7">
    <source>
        <dbReference type="ARBA" id="ARBA00022692"/>
    </source>
</evidence>
<evidence type="ECO:0000256" key="1">
    <source>
        <dbReference type="ARBA" id="ARBA00000085"/>
    </source>
</evidence>
<dbReference type="PANTHER" id="PTHR41523">
    <property type="entry name" value="TWO-COMPONENT SYSTEM SENSOR PROTEIN"/>
    <property type="match status" value="1"/>
</dbReference>
<keyword evidence="6" id="KW-0808">Transferase</keyword>
<dbReference type="GO" id="GO:0016301">
    <property type="term" value="F:kinase activity"/>
    <property type="evidence" value="ECO:0007669"/>
    <property type="project" value="UniProtKB-KW"/>
</dbReference>
<sequence>MSLTYRILLLVLLALAPALAIQGYNEYALRASRDAVIRADTMATARTVAEDVEQVAENVRQALDYVAQDPSVRSLDSSGCTEYLRRAAANSAHLALVALTRPDGTVVCNSVGSAPGAYTNAERAYHRRAIARDGFAMGNYVRGTATGRPSLHFAKPLKDADGRTVGVLVAAIDLDWFSRHLQRNLRLPSTSVTVADEDRTIIVRYPDGEPWIGRPIPEERQRILMERGEGVRVGPGIDGRERVLASAHPTGPAAAAWITVGRDRKTAYADIEAATRRGIVLIALGAVLAIAAALVAGRIFIRRPVDRLLRTAAAWQSGDLCARTGLRGSNEFGRLGTKLDGMAASLQRNETELREEVRNGREMQERQVTMLHELNHRVKNTLATVQALARQSTLGGEAPGERLEARILALSKTHDLLTRDDWSGAPLRAVLENELGPYRGGDNAFVFDGPNVDLPPRHVLSLGMTLHELVTNAVKHGALSVAGGGIQVRWSVVAAAGGVGRLRLDWTETGGPPTSPPARRGFGTRLIAVSVERELDGTVSMDFAATGLRFSFEVPLGPLGAAHLSPLVIVH</sequence>
<evidence type="ECO:0000256" key="11">
    <source>
        <dbReference type="ARBA" id="ARBA00022989"/>
    </source>
</evidence>
<comment type="catalytic activity">
    <reaction evidence="1">
        <text>ATP + protein L-histidine = ADP + protein N-phospho-L-histidine.</text>
        <dbReference type="EC" id="2.7.13.3"/>
    </reaction>
</comment>
<dbReference type="Proteomes" id="UP001549145">
    <property type="component" value="Unassembled WGS sequence"/>
</dbReference>
<keyword evidence="4" id="KW-1003">Cell membrane</keyword>
<dbReference type="RefSeq" id="WP_238280873.1">
    <property type="nucleotide sequence ID" value="NZ_BPQL01000104.1"/>
</dbReference>
<keyword evidence="13" id="KW-0175">Coiled coil</keyword>
<evidence type="ECO:0000256" key="12">
    <source>
        <dbReference type="ARBA" id="ARBA00023136"/>
    </source>
</evidence>